<dbReference type="GO" id="GO:0007091">
    <property type="term" value="P:metaphase/anaphase transition of mitotic cell cycle"/>
    <property type="evidence" value="ECO:0007669"/>
    <property type="project" value="TreeGrafter"/>
</dbReference>
<feature type="region of interest" description="Disordered" evidence="5">
    <location>
        <begin position="59"/>
        <end position="94"/>
    </location>
</feature>
<dbReference type="PANTHER" id="PTHR12827:SF3">
    <property type="entry name" value="ANAPHASE-PROMOTING COMPLEX SUBUNIT 1"/>
    <property type="match status" value="1"/>
</dbReference>
<evidence type="ECO:0000256" key="2">
    <source>
        <dbReference type="ARBA" id="ARBA00022618"/>
    </source>
</evidence>
<evidence type="ECO:0000313" key="6">
    <source>
        <dbReference type="EMBL" id="CCC48487.1"/>
    </source>
</evidence>
<dbReference type="InterPro" id="IPR011989">
    <property type="entry name" value="ARM-like"/>
</dbReference>
<keyword evidence="2" id="KW-0132">Cell division</keyword>
<evidence type="ECO:0000256" key="1">
    <source>
        <dbReference type="ARBA" id="ARBA00010547"/>
    </source>
</evidence>
<dbReference type="EMBL" id="HE573022">
    <property type="protein sequence ID" value="CCC48487.1"/>
    <property type="molecule type" value="Genomic_DNA"/>
</dbReference>
<dbReference type="PANTHER" id="PTHR12827">
    <property type="entry name" value="MEIOTIC CHECKPOINT REGULATOR TSG24 FAMILY MEMBER"/>
    <property type="match status" value="1"/>
</dbReference>
<dbReference type="GO" id="GO:0070979">
    <property type="term" value="P:protein K11-linked ubiquitination"/>
    <property type="evidence" value="ECO:0007669"/>
    <property type="project" value="TreeGrafter"/>
</dbReference>
<organism evidence="6">
    <name type="scientific">Trypanosoma vivax (strain Y486)</name>
    <dbReference type="NCBI Taxonomy" id="1055687"/>
    <lineage>
        <taxon>Eukaryota</taxon>
        <taxon>Discoba</taxon>
        <taxon>Euglenozoa</taxon>
        <taxon>Kinetoplastea</taxon>
        <taxon>Metakinetoplastina</taxon>
        <taxon>Trypanosomatida</taxon>
        <taxon>Trypanosomatidae</taxon>
        <taxon>Trypanosoma</taxon>
        <taxon>Duttonella</taxon>
    </lineage>
</organism>
<evidence type="ECO:0000256" key="4">
    <source>
        <dbReference type="ARBA" id="ARBA00023306"/>
    </source>
</evidence>
<dbReference type="Gene3D" id="1.25.10.10">
    <property type="entry name" value="Leucine-rich Repeat Variant"/>
    <property type="match status" value="2"/>
</dbReference>
<evidence type="ECO:0000256" key="5">
    <source>
        <dbReference type="SAM" id="MobiDB-lite"/>
    </source>
</evidence>
<protein>
    <submittedName>
        <fullName evidence="6">Putative cyclosome subunit 1</fullName>
    </submittedName>
</protein>
<dbReference type="GO" id="GO:0005680">
    <property type="term" value="C:anaphase-promoting complex"/>
    <property type="evidence" value="ECO:0007669"/>
    <property type="project" value="InterPro"/>
</dbReference>
<keyword evidence="3" id="KW-0498">Mitosis</keyword>
<dbReference type="FunFam" id="1.25.10.10:FF:001587">
    <property type="entry name" value="Anaphase promoting complex subunit 1"/>
    <property type="match status" value="1"/>
</dbReference>
<name>G0TWZ8_TRYVY</name>
<accession>G0TWZ8</accession>
<evidence type="ECO:0000256" key="3">
    <source>
        <dbReference type="ARBA" id="ARBA00022776"/>
    </source>
</evidence>
<dbReference type="GO" id="GO:0031145">
    <property type="term" value="P:anaphase-promoting complex-dependent catabolic process"/>
    <property type="evidence" value="ECO:0007669"/>
    <property type="project" value="TreeGrafter"/>
</dbReference>
<proteinExistence type="inferred from homology"/>
<dbReference type="InterPro" id="IPR024990">
    <property type="entry name" value="Apc1"/>
</dbReference>
<comment type="similarity">
    <text evidence="1">Belongs to the APC1 family.</text>
</comment>
<dbReference type="GO" id="GO:0051301">
    <property type="term" value="P:cell division"/>
    <property type="evidence" value="ECO:0007669"/>
    <property type="project" value="UniProtKB-KW"/>
</dbReference>
<dbReference type="GO" id="GO:0060090">
    <property type="term" value="F:molecular adaptor activity"/>
    <property type="evidence" value="ECO:0007669"/>
    <property type="project" value="TreeGrafter"/>
</dbReference>
<sequence>MQSAYTIKVSEQQPNGVRHVSVLHHGEVHFSTSHKNMKWAFLTRFPAPSASYSGDLQHQTAFNSSEEKAEELGIGEGIKGRRNGNSRTRNDTSDENRVMHEYLCVFHRDEPKNRLSHYTTHQPWTICSAYSTINPASVTRVVLNNINPTDVVPGLRGVFVHGSLQSSRGVSPSLLRVCEHDFRQAADLWWMASHLTIRPVYVCTGNIGPAESFTLVDDAAFALPTWQQCSDEETGSVIPKYTLVGATVLAQFQAQNEQMAVTAYGSEVCLAKTIVVEHLDVMLWVWWPHRLVVPSLHVKGASVSLTVAECRQAPLQILFLFDATRSALHIIRTPNLCTGLGSMELLFTLCTNCPPIILPCLRPSMVQPIMVSNSPDANAVQLFYVPSLLRNPNPSSNMATMSLAGTLPMNLVLDDILYQDGSTVVFKVAPRTKSDSVRKSLSVDDVKEWAFSFPSLMDEQHPLVHFVLEALESVLETELVAMLQCELIRRAWKSKCKGEFWDFGRGLIVLVADIVLISMNPRTDADPPGDGPSVLPGLGDQFDKKRSHLCDIVVDPLTLTADVLQSKTLDVCSSPSIAKFAEDQHDIEEIQAWTEQQCGLSVFVLHLLYESLKLQERFWNLLESLARLNLQLSQIMGWSQYIRYYSTSLCIPEKDDLRKNNTNECSVQLCAGTFRSALPEHLLRQRFAFHAGSSAIATLSGAPPMLYTILQRAVEGKARASGGWPAVRGISETSPISVANKLFFLLTDCFDAPKPIEDISANWWYVLCRGLLQYGIDPKFVSSELCVGVAQLIERALCIAKDNPDSSWGDDFNIIIGRFDRLRHTHSVASYANPADNVVRVALERAIGREYRATLNDDDGVIMRPDFPKHWSDSRMDIVQTMLNTATPITLPSQVDGTDAHYTSLINLIKRTTALPTGRGMFTLCTQNFRVRDSVPIPRLCLEGRTDDGITITNVEEIPVTHLIFWPLFHNGCAAGLRFLPLPHARGSTLGKEEESITRHWVLYQTRNIACPAARSGLLLAAGLLGHLKVLQRTDIYSLLVSPQSQFSGRETVTIAVMLGLSCSLRGTCNTIVFNCISMHVQSLTPATEDIEVSLDVQTAALVSIGLLYQRSPDAFLVEMLLIQMSRLPSDEHFRDREGYALGAGFGLGLMLLGIGGSHGVPHVENRLLKFMEGARREAAPSMCEALDNFNELNPDSGHFLRRTQMARNAKESFRYHSTRVFEGDCFNTAVSGPAALVALGLMYLQTEDASMAAKIAPPERLEGLQGVFPGMCLLRSMMSSLVVWTSIEPTRDWLRRNVPSCLLKLAECPKKSCLAPAQVQYLMINLGHCLAGSVLALGIRFAGSMDAEAKTTVLAELSGFLRSRIGTAEVGITAIQNSTGAFHACISACAVALALIMAGTGDAQSLAMLQKLYKRTNVKYGDHFAVSMATGLLFLGGGQLTLSNSIQSVAALIIAFYPIWPETSTDNKMHLQALRHLYCLAVVPRLIETVDVLTNQPVSVPIRVIVHRGRLSQNEPSSVVKEMWTPLPEGKENQAVRMVTPCLLPGVDTVSQIEVRSAQHYSITLHKDESNAITDSGVVVRVLEKNVCGANDGQSRRSLGEELVVSWIYRLFHEQLQQRPGPIEATVILDNLNFLFISQERFSTEFSATEKEFSLDFVMNVRQTLEKRYRGLMQRSGRLSQHHPLSKIVMAQKSVYSAAASLAETLTNSCVTSPDIAPVLESILFYTASTEAVELAEKSGITVIVIMRWLSQALYFHGLAGNTGYLSSELERHAGGLRRRGQRFYTLYIMNHKLLLRPKVLEDLVDCCVEYEEQYSG</sequence>
<keyword evidence="4" id="KW-0131">Cell cycle</keyword>
<gene>
    <name evidence="6" type="ORF">TVY486_0602780</name>
</gene>
<reference evidence="6" key="1">
    <citation type="journal article" date="2012" name="Proc. Natl. Acad. Sci. U.S.A.">
        <title>Antigenic diversity is generated by distinct evolutionary mechanisms in African trypanosome species.</title>
        <authorList>
            <person name="Jackson A.P."/>
            <person name="Berry A."/>
            <person name="Aslett M."/>
            <person name="Allison H.C."/>
            <person name="Burton P."/>
            <person name="Vavrova-Anderson J."/>
            <person name="Brown R."/>
            <person name="Browne H."/>
            <person name="Corton N."/>
            <person name="Hauser H."/>
            <person name="Gamble J."/>
            <person name="Gilderthorp R."/>
            <person name="Marcello L."/>
            <person name="McQuillan J."/>
            <person name="Otto T.D."/>
            <person name="Quail M.A."/>
            <person name="Sanders M.J."/>
            <person name="van Tonder A."/>
            <person name="Ginger M.L."/>
            <person name="Field M.C."/>
            <person name="Barry J.D."/>
            <person name="Hertz-Fowler C."/>
            <person name="Berriman M."/>
        </authorList>
    </citation>
    <scope>NUCLEOTIDE SEQUENCE</scope>
    <source>
        <strain evidence="6">Y486</strain>
    </source>
</reference>